<dbReference type="SUPFAM" id="SSF52172">
    <property type="entry name" value="CheY-like"/>
    <property type="match status" value="1"/>
</dbReference>
<comment type="caution">
    <text evidence="3">The sequence shown here is derived from an EMBL/GenBank/DDBJ whole genome shotgun (WGS) entry which is preliminary data.</text>
</comment>
<keyword evidence="4" id="KW-1185">Reference proteome</keyword>
<keyword evidence="1" id="KW-0597">Phosphoprotein</keyword>
<dbReference type="InterPro" id="IPR011006">
    <property type="entry name" value="CheY-like_superfamily"/>
</dbReference>
<reference evidence="3 4" key="1">
    <citation type="submission" date="2020-08" db="EMBL/GenBank/DDBJ databases">
        <title>The Agave Microbiome: Exploring the role of microbial communities in plant adaptations to desert environments.</title>
        <authorList>
            <person name="Partida-Martinez L.P."/>
        </authorList>
    </citation>
    <scope>NUCLEOTIDE SEQUENCE [LARGE SCALE GENOMIC DNA]</scope>
    <source>
        <strain evidence="3 4">AS3.12</strain>
    </source>
</reference>
<evidence type="ECO:0000313" key="4">
    <source>
        <dbReference type="Proteomes" id="UP000585437"/>
    </source>
</evidence>
<protein>
    <submittedName>
        <fullName evidence="3">CheY-like chemotaxis protein</fullName>
    </submittedName>
</protein>
<dbReference type="SMART" id="SM00448">
    <property type="entry name" value="REC"/>
    <property type="match status" value="1"/>
</dbReference>
<dbReference type="Gene3D" id="3.40.50.2300">
    <property type="match status" value="1"/>
</dbReference>
<organism evidence="3 4">
    <name type="scientific">Rhizobium soli</name>
    <dbReference type="NCBI Taxonomy" id="424798"/>
    <lineage>
        <taxon>Bacteria</taxon>
        <taxon>Pseudomonadati</taxon>
        <taxon>Pseudomonadota</taxon>
        <taxon>Alphaproteobacteria</taxon>
        <taxon>Hyphomicrobiales</taxon>
        <taxon>Rhizobiaceae</taxon>
        <taxon>Rhizobium/Agrobacterium group</taxon>
        <taxon>Rhizobium</taxon>
    </lineage>
</organism>
<feature type="modified residue" description="4-aspartylphosphate" evidence="1">
    <location>
        <position position="52"/>
    </location>
</feature>
<dbReference type="Proteomes" id="UP000585437">
    <property type="component" value="Unassembled WGS sequence"/>
</dbReference>
<evidence type="ECO:0000313" key="3">
    <source>
        <dbReference type="EMBL" id="MBB6510079.1"/>
    </source>
</evidence>
<feature type="domain" description="Response regulatory" evidence="2">
    <location>
        <begin position="4"/>
        <end position="113"/>
    </location>
</feature>
<name>A0A7X0MSU7_9HYPH</name>
<dbReference type="PROSITE" id="PS50110">
    <property type="entry name" value="RESPONSE_REGULATORY"/>
    <property type="match status" value="1"/>
</dbReference>
<evidence type="ECO:0000259" key="2">
    <source>
        <dbReference type="PROSITE" id="PS50110"/>
    </source>
</evidence>
<dbReference type="EMBL" id="JACHBU010000007">
    <property type="protein sequence ID" value="MBB6510079.1"/>
    <property type="molecule type" value="Genomic_DNA"/>
</dbReference>
<accession>A0A7X0MSU7</accession>
<dbReference type="GO" id="GO:0000160">
    <property type="term" value="P:phosphorelay signal transduction system"/>
    <property type="evidence" value="ECO:0007669"/>
    <property type="project" value="InterPro"/>
</dbReference>
<dbReference type="InterPro" id="IPR001789">
    <property type="entry name" value="Sig_transdc_resp-reg_receiver"/>
</dbReference>
<sequence>MAFNVLIVEDQPIIAMGLEDAVEALGHHSIGVARNRAEATLLAATADMALVDVNLDDGPTGPGIGRDLAIADITVLFMTSDPGALGAGVKGTLGVMEKPILDLEVVKAIQYVADRRAGIEGTCPPDRLRTFPVTKQ</sequence>
<dbReference type="AlphaFoldDB" id="A0A7X0MSU7"/>
<evidence type="ECO:0000256" key="1">
    <source>
        <dbReference type="PROSITE-ProRule" id="PRU00169"/>
    </source>
</evidence>
<proteinExistence type="predicted"/>
<gene>
    <name evidence="3" type="ORF">F4695_003465</name>
</gene>
<dbReference type="RefSeq" id="WP_082471777.1">
    <property type="nucleotide sequence ID" value="NZ_JACHBU010000007.1"/>
</dbReference>